<proteinExistence type="predicted"/>
<evidence type="ECO:0000313" key="1">
    <source>
        <dbReference type="EMBL" id="KKS13814.1"/>
    </source>
</evidence>
<dbReference type="AlphaFoldDB" id="A0A0G0WM17"/>
<organism evidence="1 2">
    <name type="scientific">Candidatus Yanofskybacteria bacterium GW2011_GWA1_41_6</name>
    <dbReference type="NCBI Taxonomy" id="1619020"/>
    <lineage>
        <taxon>Bacteria</taxon>
        <taxon>Candidatus Yanofskyibacteriota</taxon>
    </lineage>
</organism>
<comment type="caution">
    <text evidence="1">The sequence shown here is derived from an EMBL/GenBank/DDBJ whole genome shotgun (WGS) entry which is preliminary data.</text>
</comment>
<dbReference type="EMBL" id="LCBQ01000007">
    <property type="protein sequence ID" value="KKS13814.1"/>
    <property type="molecule type" value="Genomic_DNA"/>
</dbReference>
<evidence type="ECO:0000313" key="2">
    <source>
        <dbReference type="Proteomes" id="UP000034380"/>
    </source>
</evidence>
<protein>
    <submittedName>
        <fullName evidence="1">Uncharacterized protein</fullName>
    </submittedName>
</protein>
<gene>
    <name evidence="1" type="ORF">UU70_C0007G0007</name>
</gene>
<accession>A0A0G0WM17</accession>
<dbReference type="Proteomes" id="UP000034380">
    <property type="component" value="Unassembled WGS sequence"/>
</dbReference>
<reference evidence="1 2" key="1">
    <citation type="journal article" date="2015" name="Nature">
        <title>rRNA introns, odd ribosomes, and small enigmatic genomes across a large radiation of phyla.</title>
        <authorList>
            <person name="Brown C.T."/>
            <person name="Hug L.A."/>
            <person name="Thomas B.C."/>
            <person name="Sharon I."/>
            <person name="Castelle C.J."/>
            <person name="Singh A."/>
            <person name="Wilkins M.J."/>
            <person name="Williams K.H."/>
            <person name="Banfield J.F."/>
        </authorList>
    </citation>
    <scope>NUCLEOTIDE SEQUENCE [LARGE SCALE GENOMIC DNA]</scope>
</reference>
<name>A0A0G0WM17_9BACT</name>
<sequence length="201" mass="22937">MNSASEFGKDLGLMHEVVVTGRKAGFTSEDWAMLAHDESKIRQVLDLIRGNATLQLDSMICVDRSVRPTYPDWVRIVMHPDLENVGPSEFDAAKLELWLHDDQKGLKWIKGQVIYEYLKEKKMLENCLGLSDLIAIQAKGIDFFRRYLAGKAVFAWKSVVRNRNGYLNVPYLCERGDKVVLNWIWLDNDWGGNSPALCFAS</sequence>